<accession>A0A1Y2HKF4</accession>
<dbReference type="EMBL" id="MCFL01000034">
    <property type="protein sequence ID" value="ORZ33582.1"/>
    <property type="molecule type" value="Genomic_DNA"/>
</dbReference>
<feature type="non-terminal residue" evidence="2">
    <location>
        <position position="1"/>
    </location>
</feature>
<evidence type="ECO:0000313" key="2">
    <source>
        <dbReference type="EMBL" id="ORZ33582.1"/>
    </source>
</evidence>
<feature type="transmembrane region" description="Helical" evidence="1">
    <location>
        <begin position="20"/>
        <end position="37"/>
    </location>
</feature>
<feature type="transmembrane region" description="Helical" evidence="1">
    <location>
        <begin position="49"/>
        <end position="73"/>
    </location>
</feature>
<name>A0A1Y2HKF4_9FUNG</name>
<comment type="caution">
    <text evidence="2">The sequence shown here is derived from an EMBL/GenBank/DDBJ whole genome shotgun (WGS) entry which is preliminary data.</text>
</comment>
<evidence type="ECO:0000256" key="1">
    <source>
        <dbReference type="SAM" id="Phobius"/>
    </source>
</evidence>
<dbReference type="AlphaFoldDB" id="A0A1Y2HKF4"/>
<sequence length="115" mass="12153">LDSIHSVSPTSPSTPASAPLLTRIASALSALLARLPWWTAVSLVYRGLVLGAVSATLLAVATGLLTRPLLLLYYGRVIMEAFGYIKGTSTEMAVWLSVGTALVTQLVSVVLRSRD</sequence>
<gene>
    <name evidence="2" type="ORF">BCR44DRAFT_1437759</name>
</gene>
<organism evidence="2 3">
    <name type="scientific">Catenaria anguillulae PL171</name>
    <dbReference type="NCBI Taxonomy" id="765915"/>
    <lineage>
        <taxon>Eukaryota</taxon>
        <taxon>Fungi</taxon>
        <taxon>Fungi incertae sedis</taxon>
        <taxon>Blastocladiomycota</taxon>
        <taxon>Blastocladiomycetes</taxon>
        <taxon>Blastocladiales</taxon>
        <taxon>Catenariaceae</taxon>
        <taxon>Catenaria</taxon>
    </lineage>
</organism>
<keyword evidence="1" id="KW-1133">Transmembrane helix</keyword>
<keyword evidence="1" id="KW-0472">Membrane</keyword>
<feature type="transmembrane region" description="Helical" evidence="1">
    <location>
        <begin position="93"/>
        <end position="111"/>
    </location>
</feature>
<reference evidence="2 3" key="1">
    <citation type="submission" date="2016-07" db="EMBL/GenBank/DDBJ databases">
        <title>Pervasive Adenine N6-methylation of Active Genes in Fungi.</title>
        <authorList>
            <consortium name="DOE Joint Genome Institute"/>
            <person name="Mondo S.J."/>
            <person name="Dannebaum R.O."/>
            <person name="Kuo R.C."/>
            <person name="Labutti K."/>
            <person name="Haridas S."/>
            <person name="Kuo A."/>
            <person name="Salamov A."/>
            <person name="Ahrendt S.R."/>
            <person name="Lipzen A."/>
            <person name="Sullivan W."/>
            <person name="Andreopoulos W.B."/>
            <person name="Clum A."/>
            <person name="Lindquist E."/>
            <person name="Daum C."/>
            <person name="Ramamoorthy G.K."/>
            <person name="Gryganskyi A."/>
            <person name="Culley D."/>
            <person name="Magnuson J.K."/>
            <person name="James T.Y."/>
            <person name="O'Malley M.A."/>
            <person name="Stajich J.E."/>
            <person name="Spatafora J.W."/>
            <person name="Visel A."/>
            <person name="Grigoriev I.V."/>
        </authorList>
    </citation>
    <scope>NUCLEOTIDE SEQUENCE [LARGE SCALE GENOMIC DNA]</scope>
    <source>
        <strain evidence="2 3">PL171</strain>
    </source>
</reference>
<keyword evidence="3" id="KW-1185">Reference proteome</keyword>
<dbReference type="Proteomes" id="UP000193411">
    <property type="component" value="Unassembled WGS sequence"/>
</dbReference>
<proteinExistence type="predicted"/>
<keyword evidence="1" id="KW-0812">Transmembrane</keyword>
<protein>
    <submittedName>
        <fullName evidence="2">Uncharacterized protein</fullName>
    </submittedName>
</protein>
<evidence type="ECO:0000313" key="3">
    <source>
        <dbReference type="Proteomes" id="UP000193411"/>
    </source>
</evidence>